<comment type="caution">
    <text evidence="2">The sequence shown here is derived from an EMBL/GenBank/DDBJ whole genome shotgun (WGS) entry which is preliminary data.</text>
</comment>
<dbReference type="GO" id="GO:0006355">
    <property type="term" value="P:regulation of DNA-templated transcription"/>
    <property type="evidence" value="ECO:0007669"/>
    <property type="project" value="InterPro"/>
</dbReference>
<evidence type="ECO:0000313" key="2">
    <source>
        <dbReference type="EMBL" id="MBO8464931.1"/>
    </source>
</evidence>
<dbReference type="InterPro" id="IPR016032">
    <property type="entry name" value="Sig_transdc_resp-reg_C-effctor"/>
</dbReference>
<keyword evidence="1" id="KW-0812">Transmembrane</keyword>
<dbReference type="AlphaFoldDB" id="A0A9D9I2T4"/>
<evidence type="ECO:0008006" key="4">
    <source>
        <dbReference type="Google" id="ProtNLM"/>
    </source>
</evidence>
<evidence type="ECO:0000313" key="3">
    <source>
        <dbReference type="Proteomes" id="UP000823597"/>
    </source>
</evidence>
<dbReference type="EMBL" id="JADIME010000033">
    <property type="protein sequence ID" value="MBO8464931.1"/>
    <property type="molecule type" value="Genomic_DNA"/>
</dbReference>
<dbReference type="SUPFAM" id="SSF46894">
    <property type="entry name" value="C-terminal effector domain of the bipartite response regulators"/>
    <property type="match status" value="1"/>
</dbReference>
<dbReference type="InterPro" id="IPR011990">
    <property type="entry name" value="TPR-like_helical_dom_sf"/>
</dbReference>
<sequence length="575" mass="66172">MHTRNHTIPVLVKLTLALVASILPVKSYCHDIEGDETIYDLYLDNLERDRDKAMEICEIYLSGIDSTGGNLLTASLCDSLAQWWGEEKFQFTKAIDWMEKALHIYDKKNIPREMANMKYKLARMYLKLGQYHKTLAYAYEAANYYEDKHDIARALDCYNLLGIVFHICMDFNQSSSYFSKVAKGAREINDTARLAGALNNSALLAVTLGDSLKAENMAVESIRLSRAINDTSLICQCYLNIASQYIGRGMLSKAEESLHHAEDFIDNIDMAGDCHRIWGMLHISQGDTQAAAGQLEKAVQYYAEGEFYAKRLFCLNMLYTIYEENGAWRKAYEALREYHRLDKASSDKNVYYELFKTQNGIILKDERQKLQEAKTEQLLGGISALFVLTVSTLIIWYTFKRKKMHISQKEAEIQNQKLLNEKNKQEISSKKEILEIKQMQQYKIDKIIEEVMEKLDKLSASIGNGAAKDEINLLCNDLKNTRDENSWKEISLYVPEFNSDLFNDIIKSFPNLTVNERRLLALLNMNMTTKDIAKITMQTPHSINIARYRLRTKLGLTGSEKTIQEFLSEYKKKEI</sequence>
<dbReference type="SUPFAM" id="SSF48452">
    <property type="entry name" value="TPR-like"/>
    <property type="match status" value="1"/>
</dbReference>
<evidence type="ECO:0000256" key="1">
    <source>
        <dbReference type="SAM" id="Phobius"/>
    </source>
</evidence>
<proteinExistence type="predicted"/>
<reference evidence="2" key="1">
    <citation type="submission" date="2020-10" db="EMBL/GenBank/DDBJ databases">
        <authorList>
            <person name="Gilroy R."/>
        </authorList>
    </citation>
    <scope>NUCLEOTIDE SEQUENCE</scope>
    <source>
        <strain evidence="2">10037</strain>
    </source>
</reference>
<keyword evidence="1" id="KW-1133">Transmembrane helix</keyword>
<dbReference type="GO" id="GO:0003677">
    <property type="term" value="F:DNA binding"/>
    <property type="evidence" value="ECO:0007669"/>
    <property type="project" value="InterPro"/>
</dbReference>
<dbReference type="Gene3D" id="1.25.40.10">
    <property type="entry name" value="Tetratricopeptide repeat domain"/>
    <property type="match status" value="1"/>
</dbReference>
<dbReference type="Pfam" id="PF14938">
    <property type="entry name" value="SNAP"/>
    <property type="match status" value="1"/>
</dbReference>
<feature type="transmembrane region" description="Helical" evidence="1">
    <location>
        <begin position="378"/>
        <end position="399"/>
    </location>
</feature>
<reference evidence="2" key="2">
    <citation type="journal article" date="2021" name="PeerJ">
        <title>Extensive microbial diversity within the chicken gut microbiome revealed by metagenomics and culture.</title>
        <authorList>
            <person name="Gilroy R."/>
            <person name="Ravi A."/>
            <person name="Getino M."/>
            <person name="Pursley I."/>
            <person name="Horton D.L."/>
            <person name="Alikhan N.F."/>
            <person name="Baker D."/>
            <person name="Gharbi K."/>
            <person name="Hall N."/>
            <person name="Watson M."/>
            <person name="Adriaenssens E.M."/>
            <person name="Foster-Nyarko E."/>
            <person name="Jarju S."/>
            <person name="Secka A."/>
            <person name="Antonio M."/>
            <person name="Oren A."/>
            <person name="Chaudhuri R.R."/>
            <person name="La Ragione R."/>
            <person name="Hildebrand F."/>
            <person name="Pallen M.J."/>
        </authorList>
    </citation>
    <scope>NUCLEOTIDE SEQUENCE</scope>
    <source>
        <strain evidence="2">10037</strain>
    </source>
</reference>
<keyword evidence="1" id="KW-0472">Membrane</keyword>
<organism evidence="2 3">
    <name type="scientific">Candidatus Merdivivens pullistercoris</name>
    <dbReference type="NCBI Taxonomy" id="2840873"/>
    <lineage>
        <taxon>Bacteria</taxon>
        <taxon>Pseudomonadati</taxon>
        <taxon>Bacteroidota</taxon>
        <taxon>Bacteroidia</taxon>
        <taxon>Bacteroidales</taxon>
        <taxon>Muribaculaceae</taxon>
        <taxon>Muribaculaceae incertae sedis</taxon>
        <taxon>Candidatus Merdivivens</taxon>
    </lineage>
</organism>
<dbReference type="Proteomes" id="UP000823597">
    <property type="component" value="Unassembled WGS sequence"/>
</dbReference>
<name>A0A9D9I2T4_9BACT</name>
<protein>
    <recommendedName>
        <fullName evidence="4">HTH luxR-type domain-containing protein</fullName>
    </recommendedName>
</protein>
<gene>
    <name evidence="2" type="ORF">IAB93_02915</name>
</gene>
<accession>A0A9D9I2T4</accession>